<proteinExistence type="predicted"/>
<name>A0A170QBN0_9ZZZZ</name>
<dbReference type="EMBL" id="FAXA01000477">
    <property type="protein sequence ID" value="CUV05952.1"/>
    <property type="molecule type" value="Genomic_DNA"/>
</dbReference>
<protein>
    <recommendedName>
        <fullName evidence="1">DUF7700 domain-containing protein</fullName>
    </recommendedName>
</protein>
<gene>
    <name evidence="2" type="ORF">MGWOODY_Clf65</name>
</gene>
<dbReference type="Pfam" id="PF24777">
    <property type="entry name" value="DUF7700"/>
    <property type="match status" value="1"/>
</dbReference>
<organism evidence="2">
    <name type="scientific">hydrothermal vent metagenome</name>
    <dbReference type="NCBI Taxonomy" id="652676"/>
    <lineage>
        <taxon>unclassified sequences</taxon>
        <taxon>metagenomes</taxon>
        <taxon>ecological metagenomes</taxon>
    </lineage>
</organism>
<feature type="domain" description="DUF7700" evidence="1">
    <location>
        <begin position="44"/>
        <end position="137"/>
    </location>
</feature>
<evidence type="ECO:0000259" key="1">
    <source>
        <dbReference type="Pfam" id="PF24777"/>
    </source>
</evidence>
<reference evidence="2" key="1">
    <citation type="submission" date="2015-10" db="EMBL/GenBank/DDBJ databases">
        <authorList>
            <person name="Gilbert D.G."/>
        </authorList>
    </citation>
    <scope>NUCLEOTIDE SEQUENCE</scope>
</reference>
<sequence>MATKIAGETYRGEAVTLPLSQDGQVSVYVWPCRILNVNGHGMGGPTIGVDVGNEEVIRYDCHDTPGHWHKGGYDKLGRPGNSHTDFPEGLVRVADQVEWALSQIKDNGSELLKTAEYDDAAGLLDSTMVDKALDGIRAHLKRSNGLREQAITDKLIDADG</sequence>
<evidence type="ECO:0000313" key="2">
    <source>
        <dbReference type="EMBL" id="CUV05952.1"/>
    </source>
</evidence>
<dbReference type="InterPro" id="IPR056117">
    <property type="entry name" value="DUF7700"/>
</dbReference>
<accession>A0A170QBN0</accession>
<dbReference type="AlphaFoldDB" id="A0A170QBN0"/>